<dbReference type="Proteomes" id="UP000217210">
    <property type="component" value="Chromosome"/>
</dbReference>
<sequence>MSFSSTSDINSMRSAINQALSEFVKSENKYLAKIGPELDPVATAIESFLLDSGKRLRPLFAYVGLLGAGADASPEIIKAISSLELIHVCALIHDDVMDGSDTRRGSPSIHKLFEKMHTENQLVGSAPQFGISSAILIGDLALIWSAQMLHTSSIKNDQLIRTLPVYDEMRVELMAGQYLDVYEQSLGTQNVERSLKVARYKSGKYTIQRPLHFGASLAGASEELINSYTNYGIPLGEAFQLRDDLLGVFGDPSVTGKPAGDDLREGKRTALIAITMDRATNGQLKDLKSNFGDPNLTGEQVNLLQEIIISTGAASHIESMIKELTDTSLAALKHGGITPVGINLLTELAILATNRKI</sequence>
<dbReference type="SUPFAM" id="SSF48576">
    <property type="entry name" value="Terpenoid synthases"/>
    <property type="match status" value="1"/>
</dbReference>
<keyword evidence="8" id="KW-1185">Reference proteome</keyword>
<evidence type="ECO:0000256" key="1">
    <source>
        <dbReference type="ARBA" id="ARBA00001946"/>
    </source>
</evidence>
<evidence type="ECO:0000256" key="6">
    <source>
        <dbReference type="RuleBase" id="RU004466"/>
    </source>
</evidence>
<dbReference type="KEGG" id="nab:B1sIIB91_03625"/>
<keyword evidence="3 6" id="KW-0808">Transferase</keyword>
<dbReference type="SFLD" id="SFLDG01017">
    <property type="entry name" value="Polyprenyl_Transferase_Like"/>
    <property type="match status" value="1"/>
</dbReference>
<gene>
    <name evidence="7" type="ORF">B1sIIB91_03625</name>
</gene>
<protein>
    <submittedName>
        <fullName evidence="7">Geranylgeranyl diphosphate synthase, type I</fullName>
    </submittedName>
</protein>
<dbReference type="Pfam" id="PF00348">
    <property type="entry name" value="polyprenyl_synt"/>
    <property type="match status" value="1"/>
</dbReference>
<dbReference type="RefSeq" id="WP_095688257.1">
    <property type="nucleotide sequence ID" value="NZ_CP016779.1"/>
</dbReference>
<dbReference type="CDD" id="cd00685">
    <property type="entry name" value="Trans_IPPS_HT"/>
    <property type="match status" value="1"/>
</dbReference>
<dbReference type="InterPro" id="IPR033749">
    <property type="entry name" value="Polyprenyl_synt_CS"/>
</dbReference>
<evidence type="ECO:0000313" key="7">
    <source>
        <dbReference type="EMBL" id="ASY23995.1"/>
    </source>
</evidence>
<evidence type="ECO:0000256" key="4">
    <source>
        <dbReference type="ARBA" id="ARBA00022723"/>
    </source>
</evidence>
<dbReference type="OrthoDB" id="4497239at2"/>
<dbReference type="Gene3D" id="1.10.600.10">
    <property type="entry name" value="Farnesyl Diphosphate Synthase"/>
    <property type="match status" value="1"/>
</dbReference>
<keyword evidence="4" id="KW-0479">Metal-binding</keyword>
<proteinExistence type="inferred from homology"/>
<comment type="cofactor">
    <cofactor evidence="1">
        <name>Mg(2+)</name>
        <dbReference type="ChEBI" id="CHEBI:18420"/>
    </cofactor>
</comment>
<dbReference type="SFLD" id="SFLDS00005">
    <property type="entry name" value="Isoprenoid_Synthase_Type_I"/>
    <property type="match status" value="1"/>
</dbReference>
<dbReference type="AlphaFoldDB" id="A0A249L4Z1"/>
<dbReference type="GO" id="GO:0008299">
    <property type="term" value="P:isoprenoid biosynthetic process"/>
    <property type="evidence" value="ECO:0007669"/>
    <property type="project" value="InterPro"/>
</dbReference>
<dbReference type="PROSITE" id="PS00723">
    <property type="entry name" value="POLYPRENYL_SYNTHASE_1"/>
    <property type="match status" value="1"/>
</dbReference>
<evidence type="ECO:0000313" key="8">
    <source>
        <dbReference type="Proteomes" id="UP000217210"/>
    </source>
</evidence>
<organism evidence="7 8">
    <name type="scientific">Candidatus Nanopelagicus abundans</name>
    <dbReference type="NCBI Taxonomy" id="1884916"/>
    <lineage>
        <taxon>Bacteria</taxon>
        <taxon>Bacillati</taxon>
        <taxon>Actinomycetota</taxon>
        <taxon>Actinomycetes</taxon>
        <taxon>Candidatus Nanopelagicales</taxon>
        <taxon>Candidatus Nanopelagicaceae</taxon>
        <taxon>Candidatus Nanopelagicus</taxon>
    </lineage>
</organism>
<dbReference type="PANTHER" id="PTHR12001">
    <property type="entry name" value="GERANYLGERANYL PYROPHOSPHATE SYNTHASE"/>
    <property type="match status" value="1"/>
</dbReference>
<evidence type="ECO:0000256" key="2">
    <source>
        <dbReference type="ARBA" id="ARBA00006706"/>
    </source>
</evidence>
<evidence type="ECO:0000256" key="3">
    <source>
        <dbReference type="ARBA" id="ARBA00022679"/>
    </source>
</evidence>
<dbReference type="InterPro" id="IPR008949">
    <property type="entry name" value="Isoprenoid_synthase_dom_sf"/>
</dbReference>
<name>A0A249L4Z1_9ACTN</name>
<dbReference type="InterPro" id="IPR000092">
    <property type="entry name" value="Polyprenyl_synt"/>
</dbReference>
<accession>A0A249L4Z1</accession>
<keyword evidence="5" id="KW-0460">Magnesium</keyword>
<dbReference type="PANTHER" id="PTHR12001:SF85">
    <property type="entry name" value="SHORT CHAIN ISOPRENYL DIPHOSPHATE SYNTHASE"/>
    <property type="match status" value="1"/>
</dbReference>
<dbReference type="GO" id="GO:0046872">
    <property type="term" value="F:metal ion binding"/>
    <property type="evidence" value="ECO:0007669"/>
    <property type="project" value="UniProtKB-KW"/>
</dbReference>
<evidence type="ECO:0000256" key="5">
    <source>
        <dbReference type="ARBA" id="ARBA00022842"/>
    </source>
</evidence>
<dbReference type="PROSITE" id="PS00444">
    <property type="entry name" value="POLYPRENYL_SYNTHASE_2"/>
    <property type="match status" value="1"/>
</dbReference>
<reference evidence="7 8" key="1">
    <citation type="submission" date="2016-07" db="EMBL/GenBank/DDBJ databases">
        <title>High microdiversification within the ubiquitous acI lineage of Actinobacteria.</title>
        <authorList>
            <person name="Neuenschwander S.M."/>
            <person name="Salcher M."/>
            <person name="Ghai R."/>
            <person name="Pernthaler J."/>
        </authorList>
    </citation>
    <scope>NUCLEOTIDE SEQUENCE [LARGE SCALE GENOMIC DNA]</scope>
    <source>
        <strain evidence="7">MMS-IIB-91</strain>
    </source>
</reference>
<dbReference type="EMBL" id="CP016779">
    <property type="protein sequence ID" value="ASY23995.1"/>
    <property type="molecule type" value="Genomic_DNA"/>
</dbReference>
<comment type="similarity">
    <text evidence="2 6">Belongs to the FPP/GGPP synthase family.</text>
</comment>
<dbReference type="GO" id="GO:0004659">
    <property type="term" value="F:prenyltransferase activity"/>
    <property type="evidence" value="ECO:0007669"/>
    <property type="project" value="InterPro"/>
</dbReference>